<accession>A0A158PHN5</accession>
<dbReference type="SMART" id="SM01026">
    <property type="entry name" value="Beach"/>
    <property type="match status" value="1"/>
</dbReference>
<name>A0A158PHN5_ANGCS</name>
<dbReference type="PROSITE" id="PS50197">
    <property type="entry name" value="BEACH"/>
    <property type="match status" value="1"/>
</dbReference>
<dbReference type="PANTHER" id="PTHR13743:SF86">
    <property type="entry name" value="LYSOSOMAL-TRAFFICKING REGULATOR"/>
    <property type="match status" value="1"/>
</dbReference>
<dbReference type="AlphaFoldDB" id="A0A158PHN5"/>
<dbReference type="InterPro" id="IPR050865">
    <property type="entry name" value="BEACH_Domain"/>
</dbReference>
<reference evidence="2 3" key="2">
    <citation type="submission" date="2018-11" db="EMBL/GenBank/DDBJ databases">
        <authorList>
            <consortium name="Pathogen Informatics"/>
        </authorList>
    </citation>
    <scope>NUCLEOTIDE SEQUENCE [LARGE SCALE GENOMIC DNA]</scope>
    <source>
        <strain evidence="2 3">Costa Rica</strain>
    </source>
</reference>
<dbReference type="Gene3D" id="1.10.1540.10">
    <property type="entry name" value="BEACH domain"/>
    <property type="match status" value="1"/>
</dbReference>
<dbReference type="OrthoDB" id="26681at2759"/>
<organism evidence="4">
    <name type="scientific">Angiostrongylus costaricensis</name>
    <name type="common">Nematode worm</name>
    <dbReference type="NCBI Taxonomy" id="334426"/>
    <lineage>
        <taxon>Eukaryota</taxon>
        <taxon>Metazoa</taxon>
        <taxon>Ecdysozoa</taxon>
        <taxon>Nematoda</taxon>
        <taxon>Chromadorea</taxon>
        <taxon>Rhabditida</taxon>
        <taxon>Rhabditina</taxon>
        <taxon>Rhabditomorpha</taxon>
        <taxon>Strongyloidea</taxon>
        <taxon>Metastrongylidae</taxon>
        <taxon>Angiostrongylus</taxon>
    </lineage>
</organism>
<dbReference type="Proteomes" id="UP000267027">
    <property type="component" value="Unassembled WGS sequence"/>
</dbReference>
<dbReference type="PANTHER" id="PTHR13743">
    <property type="entry name" value="BEIGE/BEACH-RELATED"/>
    <property type="match status" value="1"/>
</dbReference>
<dbReference type="WBParaSite" id="ACOC_0000660801-mRNA-1">
    <property type="protein sequence ID" value="ACOC_0000660801-mRNA-1"/>
    <property type="gene ID" value="ACOC_0000660801"/>
</dbReference>
<protein>
    <submittedName>
        <fullName evidence="4">BEACH domain-containing protein</fullName>
    </submittedName>
</protein>
<evidence type="ECO:0000313" key="2">
    <source>
        <dbReference type="EMBL" id="VDM58194.1"/>
    </source>
</evidence>
<dbReference type="SUPFAM" id="SSF81837">
    <property type="entry name" value="BEACH domain"/>
    <property type="match status" value="1"/>
</dbReference>
<reference evidence="4" key="1">
    <citation type="submission" date="2016-04" db="UniProtKB">
        <authorList>
            <consortium name="WormBaseParasite"/>
        </authorList>
    </citation>
    <scope>IDENTIFICATION</scope>
</reference>
<dbReference type="InterPro" id="IPR000409">
    <property type="entry name" value="BEACH_dom"/>
</dbReference>
<feature type="domain" description="BEACH" evidence="1">
    <location>
        <begin position="1"/>
        <end position="244"/>
    </location>
</feature>
<evidence type="ECO:0000259" key="1">
    <source>
        <dbReference type="PROSITE" id="PS50197"/>
    </source>
</evidence>
<dbReference type="STRING" id="334426.A0A158PHN5"/>
<dbReference type="InterPro" id="IPR036372">
    <property type="entry name" value="BEACH_dom_sf"/>
</dbReference>
<evidence type="ECO:0000313" key="3">
    <source>
        <dbReference type="Proteomes" id="UP000267027"/>
    </source>
</evidence>
<dbReference type="CDD" id="cd06071">
    <property type="entry name" value="Beach"/>
    <property type="match status" value="1"/>
</dbReference>
<sequence length="336" mass="39125">MILNTLSGRSFNDLMQYPVFPFILADYSSPVLDLQSQDSFRYVNLFYAFPIHFAPYHYGSHYSNVAFAFILFCIIFFDIADRIFNSIEDAWRLSSSESTTDFKELTPEFFSLSEFLRNHEKFELGTRQGGEVVGDVKLPDWVPDNDARLFILIHRQALESPIVTQNLHLWIDLVFGFKQTGKNAVEAINVFHPSVCNLSFQTTFGHGNILKHVCLVSLCIDRVGFFLNISVIIFERVFNKHGIFICRKLIELVDELSQSALSTMVRSYGQMPMQVYRLFFFSEVFVLHDVFTLFYQVLRAPHQPHLSMFRKESEIYPAPIETVRGIRYTVYFWSMN</sequence>
<dbReference type="Pfam" id="PF02138">
    <property type="entry name" value="Beach"/>
    <property type="match status" value="1"/>
</dbReference>
<dbReference type="EMBL" id="UYYA01003961">
    <property type="protein sequence ID" value="VDM58194.1"/>
    <property type="molecule type" value="Genomic_DNA"/>
</dbReference>
<keyword evidence="3" id="KW-1185">Reference proteome</keyword>
<proteinExistence type="predicted"/>
<gene>
    <name evidence="2" type="ORF">ACOC_LOCUS6609</name>
</gene>
<evidence type="ECO:0000313" key="4">
    <source>
        <dbReference type="WBParaSite" id="ACOC_0000660801-mRNA-1"/>
    </source>
</evidence>